<dbReference type="InterPro" id="IPR006102">
    <property type="entry name" value="Ig-like_GH2"/>
</dbReference>
<keyword evidence="9 17" id="KW-0326">Glycosidase</keyword>
<sequence length="821" mass="95517">MKKLDLNGSWKMKSVNDTEWLEVTVPGSVMNDLLSHGKIDDPFYRDNEGYAYDIASKDYQYTRTFEADNKLLTYEHIIIRFDGLDTISTIKVNGHLIANTNNMHRTYEFDVKPYIIVGKNQIEVTLHSPIQYITEKQKEIKLWGVTDAIEGFPHIRKGHSMFGWDWGPQIPDLGIWRNVSILAWNTGRIEDVYITQDHRENEVGLNVRIQAEKKEQDKLTARVKVTDPTGEIIEIREQAMNGSEENIAIDVKNPQLWWPNGYGDQPLYLVEVTTLDEEGIIDEKTFTIGLRTITVKHEPDQWGKSFEFVVNGLPIFAMGANYIPEDNLLPRNSAERTETLINDCVEANFNMIRVWGGGIYPEDYFFDICDRKGLIVWQDFMFACSMYDLNDEFRETVEQEVIDNMKRIRHHASLGIWCGNNEVEEAWVHWGDMPDDDYKHKADYIKLFEFIIPELAKKYDPQTFYWSSSPSSGGGFNEPRNPNEGDMHYWEVWHGLKPFSEYEKFHFRFCSEFGFQSFPAMKTIETFTEPEDRNIFSYVMEKHQKNGAANGKILFYLSENFLYPKDFDSLLYASQLLQAEAIKYGVEHWRRNRGRCMGSLYWQLNDCWPVASWSSVDYFGRWKALHYFAKKFYSPILLSLREDGSNVEIHVTNETKETVNARIEWKLRKNTSDVLQEGTVIAEINGLKANLCETLSFEKLLTKENRRNTYVECTLFVNDEEISSTTLLFVKPKHFNFLNPELTFAVNETSETFEISINAHAFAKYIELDLKSADCKFNDNYFDLSKGTTKTITVKKESLSKALDLAQFKQELSIRSVYDIA</sequence>
<evidence type="ECO:0000256" key="4">
    <source>
        <dbReference type="ARBA" id="ARBA00011738"/>
    </source>
</evidence>
<gene>
    <name evidence="17" type="ORF">J2S02_001737</name>
</gene>
<accession>A0ABT9Z1F7</accession>
<evidence type="ECO:0000256" key="5">
    <source>
        <dbReference type="ARBA" id="ARBA00012754"/>
    </source>
</evidence>
<dbReference type="Gene3D" id="3.20.20.80">
    <property type="entry name" value="Glycosidases"/>
    <property type="match status" value="1"/>
</dbReference>
<feature type="domain" description="Beta-mannosidase-like galactose-binding" evidence="16">
    <location>
        <begin position="10"/>
        <end position="177"/>
    </location>
</feature>
<dbReference type="EMBL" id="JAUSTZ010000003">
    <property type="protein sequence ID" value="MDQ0225393.1"/>
    <property type="molecule type" value="Genomic_DNA"/>
</dbReference>
<dbReference type="InterPro" id="IPR041625">
    <property type="entry name" value="Beta-mannosidase_Ig"/>
</dbReference>
<evidence type="ECO:0000256" key="6">
    <source>
        <dbReference type="ARBA" id="ARBA00022525"/>
    </source>
</evidence>
<evidence type="ECO:0000259" key="15">
    <source>
        <dbReference type="Pfam" id="PF17786"/>
    </source>
</evidence>
<evidence type="ECO:0000256" key="1">
    <source>
        <dbReference type="ARBA" id="ARBA00000829"/>
    </source>
</evidence>
<dbReference type="RefSeq" id="WP_095297298.1">
    <property type="nucleotide sequence ID" value="NZ_CADEPK010000300.1"/>
</dbReference>
<name>A0ABT9Z1F7_9BACI</name>
<dbReference type="InterPro" id="IPR050887">
    <property type="entry name" value="Beta-mannosidase_GH2"/>
</dbReference>
<evidence type="ECO:0000259" key="14">
    <source>
        <dbReference type="Pfam" id="PF17753"/>
    </source>
</evidence>
<organism evidence="17 18">
    <name type="scientific">Metabacillus niabensis</name>
    <dbReference type="NCBI Taxonomy" id="324854"/>
    <lineage>
        <taxon>Bacteria</taxon>
        <taxon>Bacillati</taxon>
        <taxon>Bacillota</taxon>
        <taxon>Bacilli</taxon>
        <taxon>Bacillales</taxon>
        <taxon>Bacillaceae</taxon>
        <taxon>Metabacillus</taxon>
    </lineage>
</organism>
<dbReference type="Proteomes" id="UP001232245">
    <property type="component" value="Unassembled WGS sequence"/>
</dbReference>
<comment type="catalytic activity">
    <reaction evidence="1">
        <text>Hydrolysis of terminal, non-reducing beta-D-mannose residues in beta-D-mannosides.</text>
        <dbReference type="EC" id="3.2.1.25"/>
    </reaction>
</comment>
<dbReference type="SUPFAM" id="SSF49785">
    <property type="entry name" value="Galactose-binding domain-like"/>
    <property type="match status" value="1"/>
</dbReference>
<dbReference type="InterPro" id="IPR008979">
    <property type="entry name" value="Galactose-bd-like_sf"/>
</dbReference>
<protein>
    <recommendedName>
        <fullName evidence="11">Beta-mannosidase B</fullName>
        <ecNumber evidence="5">3.2.1.25</ecNumber>
    </recommendedName>
    <alternativeName>
        <fullName evidence="12">Mannanase B</fullName>
    </alternativeName>
</protein>
<evidence type="ECO:0000256" key="10">
    <source>
        <dbReference type="ARBA" id="ARBA00038429"/>
    </source>
</evidence>
<evidence type="ECO:0000256" key="7">
    <source>
        <dbReference type="ARBA" id="ARBA00022801"/>
    </source>
</evidence>
<dbReference type="Pfam" id="PF17786">
    <property type="entry name" value="Mannosidase_ig"/>
    <property type="match status" value="1"/>
</dbReference>
<feature type="domain" description="Mannosidase Ig/CBM-like" evidence="15">
    <location>
        <begin position="646"/>
        <end position="734"/>
    </location>
</feature>
<keyword evidence="18" id="KW-1185">Reference proteome</keyword>
<comment type="subcellular location">
    <subcellularLocation>
        <location evidence="2">Secreted</location>
    </subcellularLocation>
</comment>
<dbReference type="SUPFAM" id="SSF51445">
    <property type="entry name" value="(Trans)glycosidases"/>
    <property type="match status" value="1"/>
</dbReference>
<dbReference type="InterPro" id="IPR054593">
    <property type="entry name" value="Beta-mannosidase-like_N2"/>
</dbReference>
<evidence type="ECO:0000313" key="18">
    <source>
        <dbReference type="Proteomes" id="UP001232245"/>
    </source>
</evidence>
<comment type="pathway">
    <text evidence="3">Glycan metabolism; N-glycan degradation.</text>
</comment>
<evidence type="ECO:0000256" key="2">
    <source>
        <dbReference type="ARBA" id="ARBA00004613"/>
    </source>
</evidence>
<evidence type="ECO:0000256" key="9">
    <source>
        <dbReference type="ARBA" id="ARBA00023295"/>
    </source>
</evidence>
<dbReference type="GO" id="GO:0004567">
    <property type="term" value="F:beta-mannosidase activity"/>
    <property type="evidence" value="ECO:0007669"/>
    <property type="project" value="UniProtKB-EC"/>
</dbReference>
<dbReference type="SUPFAM" id="SSF49303">
    <property type="entry name" value="beta-Galactosidase/glucuronidase domain"/>
    <property type="match status" value="2"/>
</dbReference>
<dbReference type="Pfam" id="PF22666">
    <property type="entry name" value="Glyco_hydro_2_N2"/>
    <property type="match status" value="1"/>
</dbReference>
<keyword evidence="7 17" id="KW-0378">Hydrolase</keyword>
<keyword evidence="8" id="KW-0325">Glycoprotein</keyword>
<evidence type="ECO:0000313" key="17">
    <source>
        <dbReference type="EMBL" id="MDQ0225393.1"/>
    </source>
</evidence>
<evidence type="ECO:0000256" key="12">
    <source>
        <dbReference type="ARBA" id="ARBA00041614"/>
    </source>
</evidence>
<dbReference type="InterPro" id="IPR036156">
    <property type="entry name" value="Beta-gal/glucu_dom_sf"/>
</dbReference>
<dbReference type="Gene3D" id="2.60.120.260">
    <property type="entry name" value="Galactose-binding domain-like"/>
    <property type="match status" value="1"/>
</dbReference>
<feature type="domain" description="Glycoside hydrolase family 2 immunoglobulin-like beta-sandwich" evidence="13">
    <location>
        <begin position="188"/>
        <end position="291"/>
    </location>
</feature>
<evidence type="ECO:0000259" key="16">
    <source>
        <dbReference type="Pfam" id="PF22666"/>
    </source>
</evidence>
<comment type="caution">
    <text evidence="17">The sequence shown here is derived from an EMBL/GenBank/DDBJ whole genome shotgun (WGS) entry which is preliminary data.</text>
</comment>
<dbReference type="PANTHER" id="PTHR43730:SF1">
    <property type="entry name" value="BETA-MANNOSIDASE"/>
    <property type="match status" value="1"/>
</dbReference>
<evidence type="ECO:0000256" key="8">
    <source>
        <dbReference type="ARBA" id="ARBA00023180"/>
    </source>
</evidence>
<keyword evidence="6" id="KW-0964">Secreted</keyword>
<evidence type="ECO:0000256" key="3">
    <source>
        <dbReference type="ARBA" id="ARBA00004740"/>
    </source>
</evidence>
<evidence type="ECO:0000256" key="11">
    <source>
        <dbReference type="ARBA" id="ARBA00041069"/>
    </source>
</evidence>
<dbReference type="Pfam" id="PF17753">
    <property type="entry name" value="Ig_mannosidase"/>
    <property type="match status" value="1"/>
</dbReference>
<proteinExistence type="inferred from homology"/>
<dbReference type="PANTHER" id="PTHR43730">
    <property type="entry name" value="BETA-MANNOSIDASE"/>
    <property type="match status" value="1"/>
</dbReference>
<dbReference type="InterPro" id="IPR041447">
    <property type="entry name" value="Mannosidase_ig"/>
</dbReference>
<comment type="similarity">
    <text evidence="10">Belongs to the glycosyl hydrolase 2 family. Beta-mannosidase B subfamily.</text>
</comment>
<dbReference type="EC" id="3.2.1.25" evidence="5"/>
<dbReference type="Gene3D" id="2.60.40.10">
    <property type="entry name" value="Immunoglobulins"/>
    <property type="match status" value="3"/>
</dbReference>
<dbReference type="Pfam" id="PF00703">
    <property type="entry name" value="Glyco_hydro_2"/>
    <property type="match status" value="1"/>
</dbReference>
<reference evidence="17 18" key="1">
    <citation type="submission" date="2023-07" db="EMBL/GenBank/DDBJ databases">
        <title>Genomic Encyclopedia of Type Strains, Phase IV (KMG-IV): sequencing the most valuable type-strain genomes for metagenomic binning, comparative biology and taxonomic classification.</title>
        <authorList>
            <person name="Goeker M."/>
        </authorList>
    </citation>
    <scope>NUCLEOTIDE SEQUENCE [LARGE SCALE GENOMIC DNA]</scope>
    <source>
        <strain evidence="17 18">DSM 17723</strain>
    </source>
</reference>
<evidence type="ECO:0000259" key="13">
    <source>
        <dbReference type="Pfam" id="PF00703"/>
    </source>
</evidence>
<dbReference type="InterPro" id="IPR013783">
    <property type="entry name" value="Ig-like_fold"/>
</dbReference>
<comment type="subunit">
    <text evidence="4">Homodimer.</text>
</comment>
<dbReference type="InterPro" id="IPR017853">
    <property type="entry name" value="GH"/>
</dbReference>
<feature type="domain" description="Beta-mannosidase Ig-fold" evidence="14">
    <location>
        <begin position="739"/>
        <end position="820"/>
    </location>
</feature>